<dbReference type="EMBL" id="AGBW02003172">
    <property type="protein sequence ID" value="OWR55578.1"/>
    <property type="molecule type" value="Genomic_DNA"/>
</dbReference>
<dbReference type="KEGG" id="dpl:KGM_215210A"/>
<protein>
    <submittedName>
        <fullName evidence="1">Nucleolar complex protein 3</fullName>
    </submittedName>
</protein>
<reference evidence="1 2" key="1">
    <citation type="journal article" date="2011" name="Cell">
        <title>The monarch butterfly genome yields insights into long-distance migration.</title>
        <authorList>
            <person name="Zhan S."/>
            <person name="Merlin C."/>
            <person name="Boore J.L."/>
            <person name="Reppert S.M."/>
        </authorList>
    </citation>
    <scope>NUCLEOTIDE SEQUENCE [LARGE SCALE GENOMIC DNA]</scope>
    <source>
        <strain evidence="1">F-2</strain>
    </source>
</reference>
<keyword evidence="2" id="KW-1185">Reference proteome</keyword>
<name>A0A212FPA6_DANPL</name>
<dbReference type="InParanoid" id="A0A212FPA6"/>
<accession>A0A212FPA6</accession>
<dbReference type="AlphaFoldDB" id="A0A212FPA6"/>
<gene>
    <name evidence="1" type="ORF">KGM_215210A</name>
</gene>
<proteinExistence type="predicted"/>
<dbReference type="Proteomes" id="UP000007151">
    <property type="component" value="Unassembled WGS sequence"/>
</dbReference>
<feature type="non-terminal residue" evidence="1">
    <location>
        <position position="67"/>
    </location>
</feature>
<evidence type="ECO:0000313" key="2">
    <source>
        <dbReference type="Proteomes" id="UP000007151"/>
    </source>
</evidence>
<organism evidence="1 2">
    <name type="scientific">Danaus plexippus plexippus</name>
    <dbReference type="NCBI Taxonomy" id="278856"/>
    <lineage>
        <taxon>Eukaryota</taxon>
        <taxon>Metazoa</taxon>
        <taxon>Ecdysozoa</taxon>
        <taxon>Arthropoda</taxon>
        <taxon>Hexapoda</taxon>
        <taxon>Insecta</taxon>
        <taxon>Pterygota</taxon>
        <taxon>Neoptera</taxon>
        <taxon>Endopterygota</taxon>
        <taxon>Lepidoptera</taxon>
        <taxon>Glossata</taxon>
        <taxon>Ditrysia</taxon>
        <taxon>Papilionoidea</taxon>
        <taxon>Nymphalidae</taxon>
        <taxon>Danainae</taxon>
        <taxon>Danaini</taxon>
        <taxon>Danaina</taxon>
        <taxon>Danaus</taxon>
        <taxon>Danaus</taxon>
    </lineage>
</organism>
<evidence type="ECO:0000313" key="1">
    <source>
        <dbReference type="EMBL" id="OWR55578.1"/>
    </source>
</evidence>
<comment type="caution">
    <text evidence="1">The sequence shown here is derived from an EMBL/GenBank/DDBJ whole genome shotgun (WGS) entry which is preliminary data.</text>
</comment>
<sequence>MAFEAEMKRDLHKEISAWKVNRMKCTTLVKCQVTYDLILHIPQSPLKLMKLFFKNNSYDELCIHVTS</sequence>